<evidence type="ECO:0000313" key="3">
    <source>
        <dbReference type="Proteomes" id="UP000029121"/>
    </source>
</evidence>
<accession>R0EZ94</accession>
<dbReference type="STRING" id="81985.R0EZ94"/>
<keyword evidence="1" id="KW-0732">Signal</keyword>
<dbReference type="AlphaFoldDB" id="R0EZ94"/>
<proteinExistence type="predicted"/>
<name>R0EZ94_9BRAS</name>
<feature type="signal peptide" evidence="1">
    <location>
        <begin position="1"/>
        <end position="27"/>
    </location>
</feature>
<sequence>MKSSMVSSMVLVLLLLLVFPHMDKALGAQEGAKKQSGEDTYHPNGFVDPRRLIPHIPCFNCRRKPEIFTPPIPYTSFEGTQGVPGH</sequence>
<feature type="chain" id="PRO_5004340824" evidence="1">
    <location>
        <begin position="28"/>
        <end position="86"/>
    </location>
</feature>
<dbReference type="EMBL" id="KB870812">
    <property type="protein sequence ID" value="EOA14291.1"/>
    <property type="molecule type" value="Genomic_DNA"/>
</dbReference>
<gene>
    <name evidence="2" type="ORF">CARUB_v10027457mg</name>
</gene>
<evidence type="ECO:0000256" key="1">
    <source>
        <dbReference type="SAM" id="SignalP"/>
    </source>
</evidence>
<protein>
    <submittedName>
        <fullName evidence="2">Uncharacterized protein</fullName>
    </submittedName>
</protein>
<organism evidence="2 3">
    <name type="scientific">Capsella rubella</name>
    <dbReference type="NCBI Taxonomy" id="81985"/>
    <lineage>
        <taxon>Eukaryota</taxon>
        <taxon>Viridiplantae</taxon>
        <taxon>Streptophyta</taxon>
        <taxon>Embryophyta</taxon>
        <taxon>Tracheophyta</taxon>
        <taxon>Spermatophyta</taxon>
        <taxon>Magnoliopsida</taxon>
        <taxon>eudicotyledons</taxon>
        <taxon>Gunneridae</taxon>
        <taxon>Pentapetalae</taxon>
        <taxon>rosids</taxon>
        <taxon>malvids</taxon>
        <taxon>Brassicales</taxon>
        <taxon>Brassicaceae</taxon>
        <taxon>Camelineae</taxon>
        <taxon>Capsella</taxon>
    </lineage>
</organism>
<keyword evidence="3" id="KW-1185">Reference proteome</keyword>
<dbReference type="Proteomes" id="UP000029121">
    <property type="component" value="Unassembled WGS sequence"/>
</dbReference>
<reference evidence="3" key="1">
    <citation type="journal article" date="2013" name="Nat. Genet.">
        <title>The Capsella rubella genome and the genomic consequences of rapid mating system evolution.</title>
        <authorList>
            <person name="Slotte T."/>
            <person name="Hazzouri K.M."/>
            <person name="Agren J.A."/>
            <person name="Koenig D."/>
            <person name="Maumus F."/>
            <person name="Guo Y.L."/>
            <person name="Steige K."/>
            <person name="Platts A.E."/>
            <person name="Escobar J.S."/>
            <person name="Newman L.K."/>
            <person name="Wang W."/>
            <person name="Mandakova T."/>
            <person name="Vello E."/>
            <person name="Smith L.M."/>
            <person name="Henz S.R."/>
            <person name="Steffen J."/>
            <person name="Takuno S."/>
            <person name="Brandvain Y."/>
            <person name="Coop G."/>
            <person name="Andolfatto P."/>
            <person name="Hu T.T."/>
            <person name="Blanchette M."/>
            <person name="Clark R.M."/>
            <person name="Quesneville H."/>
            <person name="Nordborg M."/>
            <person name="Gaut B.S."/>
            <person name="Lysak M.A."/>
            <person name="Jenkins J."/>
            <person name="Grimwood J."/>
            <person name="Chapman J."/>
            <person name="Prochnik S."/>
            <person name="Shu S."/>
            <person name="Rokhsar D."/>
            <person name="Schmutz J."/>
            <person name="Weigel D."/>
            <person name="Wright S.I."/>
        </authorList>
    </citation>
    <scope>NUCLEOTIDE SEQUENCE [LARGE SCALE GENOMIC DNA]</scope>
    <source>
        <strain evidence="3">cv. Monte Gargano</strain>
    </source>
</reference>
<evidence type="ECO:0000313" key="2">
    <source>
        <dbReference type="EMBL" id="EOA14291.1"/>
    </source>
</evidence>